<dbReference type="InterPro" id="IPR039781">
    <property type="entry name" value="Rad21/Rec8-like"/>
</dbReference>
<feature type="region of interest" description="Disordered" evidence="4">
    <location>
        <begin position="213"/>
        <end position="232"/>
    </location>
</feature>
<dbReference type="Proteomes" id="UP000000707">
    <property type="component" value="Unassembled WGS sequence"/>
</dbReference>
<dbReference type="PANTHER" id="PTHR12585">
    <property type="entry name" value="SCC1 / RAD21 FAMILY MEMBER"/>
    <property type="match status" value="1"/>
</dbReference>
<dbReference type="InterPro" id="IPR036390">
    <property type="entry name" value="WH_DNA-bd_sf"/>
</dbReference>
<feature type="region of interest" description="Disordered" evidence="4">
    <location>
        <begin position="250"/>
        <end position="274"/>
    </location>
</feature>
<evidence type="ECO:0000256" key="2">
    <source>
        <dbReference type="ARBA" id="ARBA00009870"/>
    </source>
</evidence>
<gene>
    <name evidence="7" type="ORF">CANTEDRAFT_99479</name>
</gene>
<dbReference type="GO" id="GO:0005634">
    <property type="term" value="C:nucleus"/>
    <property type="evidence" value="ECO:0007669"/>
    <property type="project" value="UniProtKB-SubCell"/>
</dbReference>
<name>G3B9C9_CANTC</name>
<dbReference type="HOGENOM" id="CLU_489354_0_0_1"/>
<dbReference type="InterPro" id="IPR006909">
    <property type="entry name" value="Rad21/Rec8_C_eu"/>
</dbReference>
<dbReference type="InterPro" id="IPR023093">
    <property type="entry name" value="ScpA-like_C"/>
</dbReference>
<evidence type="ECO:0000256" key="3">
    <source>
        <dbReference type="ARBA" id="ARBA00023242"/>
    </source>
</evidence>
<dbReference type="Gene3D" id="1.10.10.580">
    <property type="entry name" value="Structural maintenance of chromosome 1. Chain E"/>
    <property type="match status" value="1"/>
</dbReference>
<accession>G3B9C9</accession>
<dbReference type="OrthoDB" id="10071381at2759"/>
<dbReference type="eggNOG" id="KOG1213">
    <property type="taxonomic scope" value="Eukaryota"/>
</dbReference>
<dbReference type="GO" id="GO:0030892">
    <property type="term" value="C:mitotic cohesin complex"/>
    <property type="evidence" value="ECO:0007669"/>
    <property type="project" value="TreeGrafter"/>
</dbReference>
<keyword evidence="3" id="KW-0539">Nucleus</keyword>
<feature type="compositionally biased region" description="Polar residues" evidence="4">
    <location>
        <begin position="254"/>
        <end position="271"/>
    </location>
</feature>
<dbReference type="GO" id="GO:1990414">
    <property type="term" value="P:replication-born double-strand break repair via sister chromatid exchange"/>
    <property type="evidence" value="ECO:0007669"/>
    <property type="project" value="TreeGrafter"/>
</dbReference>
<evidence type="ECO:0000313" key="8">
    <source>
        <dbReference type="Proteomes" id="UP000000707"/>
    </source>
</evidence>
<organism evidence="8">
    <name type="scientific">Candida tenuis (strain ATCC 10573 / BCRC 21748 / CBS 615 / JCM 9827 / NBRC 10315 / NRRL Y-1498 / VKM Y-70)</name>
    <name type="common">Yeast</name>
    <name type="synonym">Yamadazyma tenuis</name>
    <dbReference type="NCBI Taxonomy" id="590646"/>
    <lineage>
        <taxon>Eukaryota</taxon>
        <taxon>Fungi</taxon>
        <taxon>Dikarya</taxon>
        <taxon>Ascomycota</taxon>
        <taxon>Saccharomycotina</taxon>
        <taxon>Pichiomycetes</taxon>
        <taxon>Debaryomycetaceae</taxon>
        <taxon>Yamadazyma</taxon>
    </lineage>
</organism>
<feature type="domain" description="Rad21/Rec8-like protein C-terminal eukaryotic" evidence="5">
    <location>
        <begin position="487"/>
        <end position="511"/>
    </location>
</feature>
<evidence type="ECO:0000256" key="4">
    <source>
        <dbReference type="SAM" id="MobiDB-lite"/>
    </source>
</evidence>
<feature type="domain" description="Rad21/Rec8-like protein N-terminal" evidence="6">
    <location>
        <begin position="7"/>
        <end position="92"/>
    </location>
</feature>
<proteinExistence type="inferred from homology"/>
<dbReference type="GO" id="GO:0007064">
    <property type="term" value="P:mitotic sister chromatid cohesion"/>
    <property type="evidence" value="ECO:0007669"/>
    <property type="project" value="TreeGrafter"/>
</dbReference>
<evidence type="ECO:0000259" key="5">
    <source>
        <dbReference type="Pfam" id="PF04824"/>
    </source>
</evidence>
<comment type="subcellular location">
    <subcellularLocation>
        <location evidence="1">Nucleus</location>
    </subcellularLocation>
</comment>
<sequence length="537" mass="60387">MYTSKLQEGPLAPVWMAANYEKKLTKQQLLNTNLITSTTLLNQPISSSENITLRLSGQLLLGIVRIYSRKTKYLLDDANDILFKLKNAFKFASGGVLLGSETGHRHQNINAGRSTITNIGSITLPDRVTRYDLLYQESLSLDDVNHRRSTGDPFSLFSQKEVSVSHDGDLDHSVEYGRFNGLDNDDDDNMMHDDLDFDLDFNNFDADDSIEVGRRETSVTNPELSSFDIDTGDSGNKFGLEFDAPLETIDENEANSPPDSNEPVTPSNESTLPVKEPVHRRKLVGITEDGVLKTNKRKIQVDSEEKLNSGITIEELKHLQYLQLNGDWRKESAIFRLSDNDKLLLIKELSEPAGFKKRKIWDLNTELTRLCNDVSTKETNALDTIGNFDQLNEEDQFQGSFDDFNFDLSLPEFGNEEGNEIDFDEQFPQLQLDNEAASSTKQIVDLIKSENTNQAIPFETIIERDSSCSEPLPLGTIKRGNSNVLNMKKEASKCFFELLALASRDCISIQQHPGDTDTDIAKNITISTRDNLFTAFT</sequence>
<keyword evidence="8" id="KW-1185">Reference proteome</keyword>
<dbReference type="PANTHER" id="PTHR12585:SF69">
    <property type="entry name" value="FI11703P"/>
    <property type="match status" value="1"/>
</dbReference>
<dbReference type="SUPFAM" id="SSF46785">
    <property type="entry name" value="Winged helix' DNA-binding domain"/>
    <property type="match status" value="1"/>
</dbReference>
<dbReference type="Pfam" id="PF04825">
    <property type="entry name" value="Rad21_Rec8_N"/>
    <property type="match status" value="1"/>
</dbReference>
<evidence type="ECO:0008006" key="9">
    <source>
        <dbReference type="Google" id="ProtNLM"/>
    </source>
</evidence>
<dbReference type="AlphaFoldDB" id="G3B9C9"/>
<evidence type="ECO:0000259" key="6">
    <source>
        <dbReference type="Pfam" id="PF04825"/>
    </source>
</evidence>
<protein>
    <recommendedName>
        <fullName evidence="9">Rad21/Rec8-like protein N-terminal domain-containing protein</fullName>
    </recommendedName>
</protein>
<comment type="similarity">
    <text evidence="2">Belongs to the rad21 family.</text>
</comment>
<evidence type="ECO:0000313" key="7">
    <source>
        <dbReference type="EMBL" id="EGV62476.1"/>
    </source>
</evidence>
<dbReference type="GO" id="GO:0003682">
    <property type="term" value="F:chromatin binding"/>
    <property type="evidence" value="ECO:0007669"/>
    <property type="project" value="TreeGrafter"/>
</dbReference>
<dbReference type="EMBL" id="GL996527">
    <property type="protein sequence ID" value="EGV62476.1"/>
    <property type="molecule type" value="Genomic_DNA"/>
</dbReference>
<evidence type="ECO:0000256" key="1">
    <source>
        <dbReference type="ARBA" id="ARBA00004123"/>
    </source>
</evidence>
<reference evidence="7 8" key="1">
    <citation type="journal article" date="2011" name="Proc. Natl. Acad. Sci. U.S.A.">
        <title>Comparative genomics of xylose-fermenting fungi for enhanced biofuel production.</title>
        <authorList>
            <person name="Wohlbach D.J."/>
            <person name="Kuo A."/>
            <person name="Sato T.K."/>
            <person name="Potts K.M."/>
            <person name="Salamov A.A."/>
            <person name="LaButti K.M."/>
            <person name="Sun H."/>
            <person name="Clum A."/>
            <person name="Pangilinan J.L."/>
            <person name="Lindquist E.A."/>
            <person name="Lucas S."/>
            <person name="Lapidus A."/>
            <person name="Jin M."/>
            <person name="Gunawan C."/>
            <person name="Balan V."/>
            <person name="Dale B.E."/>
            <person name="Jeffries T.W."/>
            <person name="Zinkel R."/>
            <person name="Barry K.W."/>
            <person name="Grigoriev I.V."/>
            <person name="Gasch A.P."/>
        </authorList>
    </citation>
    <scope>NUCLEOTIDE SEQUENCE [LARGE SCALE GENOMIC DNA]</scope>
    <source>
        <strain evidence="8">ATCC 10573 / BCRC 21748 / CBS 615 / JCM 9827 / NBRC 10315 / NRRL Y-1498 / VKM Y-70</strain>
    </source>
</reference>
<dbReference type="InterPro" id="IPR006910">
    <property type="entry name" value="Rad21_Rec8_N"/>
</dbReference>
<dbReference type="STRING" id="590646.G3B9C9"/>
<dbReference type="Pfam" id="PF04824">
    <property type="entry name" value="Rad21_Rec8"/>
    <property type="match status" value="1"/>
</dbReference>